<protein>
    <submittedName>
        <fullName evidence="1">Uncharacterized protein</fullName>
    </submittedName>
</protein>
<dbReference type="Proteomes" id="UP000078542">
    <property type="component" value="Unassembled WGS sequence"/>
</dbReference>
<dbReference type="EMBL" id="KQ977928">
    <property type="protein sequence ID" value="KYM98771.1"/>
    <property type="molecule type" value="Genomic_DNA"/>
</dbReference>
<dbReference type="STRING" id="456900.A0A151IDK8"/>
<keyword evidence="2" id="KW-1185">Reference proteome</keyword>
<dbReference type="AlphaFoldDB" id="A0A151IDK8"/>
<accession>A0A151IDK8</accession>
<name>A0A151IDK8_9HYME</name>
<proteinExistence type="predicted"/>
<evidence type="ECO:0000313" key="2">
    <source>
        <dbReference type="Proteomes" id="UP000078542"/>
    </source>
</evidence>
<reference evidence="1 2" key="1">
    <citation type="submission" date="2016-03" db="EMBL/GenBank/DDBJ databases">
        <title>Cyphomyrmex costatus WGS genome.</title>
        <authorList>
            <person name="Nygaard S."/>
            <person name="Hu H."/>
            <person name="Boomsma J."/>
            <person name="Zhang G."/>
        </authorList>
    </citation>
    <scope>NUCLEOTIDE SEQUENCE [LARGE SCALE GENOMIC DNA]</scope>
    <source>
        <strain evidence="1">MS0001</strain>
        <tissue evidence="1">Whole body</tissue>
    </source>
</reference>
<gene>
    <name evidence="1" type="ORF">ALC62_10499</name>
</gene>
<organism evidence="1 2">
    <name type="scientific">Cyphomyrmex costatus</name>
    <dbReference type="NCBI Taxonomy" id="456900"/>
    <lineage>
        <taxon>Eukaryota</taxon>
        <taxon>Metazoa</taxon>
        <taxon>Ecdysozoa</taxon>
        <taxon>Arthropoda</taxon>
        <taxon>Hexapoda</taxon>
        <taxon>Insecta</taxon>
        <taxon>Pterygota</taxon>
        <taxon>Neoptera</taxon>
        <taxon>Endopterygota</taxon>
        <taxon>Hymenoptera</taxon>
        <taxon>Apocrita</taxon>
        <taxon>Aculeata</taxon>
        <taxon>Formicoidea</taxon>
        <taxon>Formicidae</taxon>
        <taxon>Myrmicinae</taxon>
        <taxon>Cyphomyrmex</taxon>
    </lineage>
</organism>
<evidence type="ECO:0000313" key="1">
    <source>
        <dbReference type="EMBL" id="KYM98771.1"/>
    </source>
</evidence>
<sequence length="594" mass="69148">MHRNGYNTDNVRENNDNNIATESVEFFEPLNESVSESVVLPNNCSELELEVNDQLNVNSIELEDVDNKDSYNTIIESNLFVENVAQFYLKLECQYLLPATTIQYITSEVSKMHEETQEIIKKKLTERLATEGMSQQQIASILKEAFNSDLILKTNDILATNFKRKKFYKNKFDYVSPLQVIINQQKKTTFAYIPIIETLKSFFTDKSLRNELGHEEPYKKDVLQDFMDGNIYKNNKFFQKNPDALRIILYQDAFEIVNPIGAAREKHKLLAIYMSLGNVPHYLRCHINSIKLVALCKESDFEHETVYGKVVTDLKKMEQEGVEINGKFIKGSLVFIIGNNLGSHELGGFIANFSTSKYLCRFYLITRNEFYQEDGAYKIYTPRTIESYNDALNLIDNSNNSCQGIKFNSIFNELQYFHVCAPGLPPCIGHDLFEGVVAFDLKLYIDYFILKKWFTFIELKLLPAQRQTINRVVADYMINVLKQTSRGVAEEMARNICEMFPETFRDTIDDQQWGSGIETLRMQIYNCVQYMKHTKSRNKRALSPDSDDADEEERKKEAALSYYDVKMNMAALNMRLNYLQRKIRNYRKKNVFNY</sequence>